<dbReference type="AlphaFoldDB" id="A0A6J4VQW8"/>
<feature type="non-terminal residue" evidence="2">
    <location>
        <position position="54"/>
    </location>
</feature>
<sequence length="54" mass="6181">MALALDLSPPKPHEWMGLVVVWFQEMVDARNAYGRRKAEPRQEAALSAETKRKT</sequence>
<evidence type="ECO:0000256" key="1">
    <source>
        <dbReference type="SAM" id="MobiDB-lite"/>
    </source>
</evidence>
<gene>
    <name evidence="2" type="ORF">AVDCRST_MAG59-5347</name>
</gene>
<feature type="region of interest" description="Disordered" evidence="1">
    <location>
        <begin position="34"/>
        <end position="54"/>
    </location>
</feature>
<organism evidence="2">
    <name type="scientific">uncultured Thermomicrobiales bacterium</name>
    <dbReference type="NCBI Taxonomy" id="1645740"/>
    <lineage>
        <taxon>Bacteria</taxon>
        <taxon>Pseudomonadati</taxon>
        <taxon>Thermomicrobiota</taxon>
        <taxon>Thermomicrobia</taxon>
        <taxon>Thermomicrobiales</taxon>
        <taxon>environmental samples</taxon>
    </lineage>
</organism>
<protein>
    <submittedName>
        <fullName evidence="2">Uncharacterized protein</fullName>
    </submittedName>
</protein>
<reference evidence="2" key="1">
    <citation type="submission" date="2020-02" db="EMBL/GenBank/DDBJ databases">
        <authorList>
            <person name="Meier V. D."/>
        </authorList>
    </citation>
    <scope>NUCLEOTIDE SEQUENCE</scope>
    <source>
        <strain evidence="2">AVDCRST_MAG59</strain>
    </source>
</reference>
<proteinExistence type="predicted"/>
<name>A0A6J4VQW8_9BACT</name>
<evidence type="ECO:0000313" key="2">
    <source>
        <dbReference type="EMBL" id="CAA9584974.1"/>
    </source>
</evidence>
<dbReference type="EMBL" id="CADCWF010000374">
    <property type="protein sequence ID" value="CAA9584974.1"/>
    <property type="molecule type" value="Genomic_DNA"/>
</dbReference>
<accession>A0A6J4VQW8</accession>